<dbReference type="RefSeq" id="WP_234269887.1">
    <property type="nucleotide sequence ID" value="NZ_JABFTX010000002.1"/>
</dbReference>
<sequence length="109" mass="12549">MSSLPANTPPPPYYAVIFTSIRTEEDNGYGLMAERMVELAAQQPGFLGIESARDELGVTVSYWQDLESIQRWKQQVEHREAQRLGRSEWYAAYKVRIAKVEREYSFGDS</sequence>
<evidence type="ECO:0000313" key="3">
    <source>
        <dbReference type="Proteomes" id="UP001320168"/>
    </source>
</evidence>
<evidence type="ECO:0000259" key="1">
    <source>
        <dbReference type="Pfam" id="PF03992"/>
    </source>
</evidence>
<keyword evidence="2" id="KW-0503">Monooxygenase</keyword>
<keyword evidence="2" id="KW-0560">Oxidoreductase</keyword>
<dbReference type="Proteomes" id="UP001320168">
    <property type="component" value="Unassembled WGS sequence"/>
</dbReference>
<accession>A0ABS9A4B9</accession>
<dbReference type="InterPro" id="IPR011008">
    <property type="entry name" value="Dimeric_a/b-barrel"/>
</dbReference>
<dbReference type="Gene3D" id="3.30.70.100">
    <property type="match status" value="1"/>
</dbReference>
<evidence type="ECO:0000313" key="2">
    <source>
        <dbReference type="EMBL" id="MCE8003158.1"/>
    </source>
</evidence>
<reference evidence="2 3" key="1">
    <citation type="journal article" date="2021" name="Front. Microbiol.">
        <title>Aerobic Denitrification and Heterotrophic Sulfur Oxidation in the Genus Halomonas Revealed by Six Novel Species Characterizations and Genome-Based Analysis.</title>
        <authorList>
            <person name="Wang L."/>
            <person name="Shao Z."/>
        </authorList>
    </citation>
    <scope>NUCLEOTIDE SEQUENCE [LARGE SCALE GENOMIC DNA]</scope>
    <source>
        <strain evidence="2 3">MCCC 1A11081</strain>
    </source>
</reference>
<proteinExistence type="predicted"/>
<dbReference type="PANTHER" id="PTHR37811">
    <property type="entry name" value="BLL5343 PROTEIN"/>
    <property type="match status" value="1"/>
</dbReference>
<dbReference type="PANTHER" id="PTHR37811:SF2">
    <property type="entry name" value="ABM DOMAIN-CONTAINING PROTEIN"/>
    <property type="match status" value="1"/>
</dbReference>
<keyword evidence="3" id="KW-1185">Reference proteome</keyword>
<dbReference type="GO" id="GO:0004497">
    <property type="term" value="F:monooxygenase activity"/>
    <property type="evidence" value="ECO:0007669"/>
    <property type="project" value="UniProtKB-KW"/>
</dbReference>
<name>A0ABS9A4B9_9GAMM</name>
<dbReference type="SUPFAM" id="SSF54909">
    <property type="entry name" value="Dimeric alpha+beta barrel"/>
    <property type="match status" value="1"/>
</dbReference>
<dbReference type="InterPro" id="IPR007138">
    <property type="entry name" value="ABM_dom"/>
</dbReference>
<dbReference type="Pfam" id="PF03992">
    <property type="entry name" value="ABM"/>
    <property type="match status" value="1"/>
</dbReference>
<protein>
    <submittedName>
        <fullName evidence="2">Antibiotic biosynthesis monooxygenase</fullName>
    </submittedName>
</protein>
<gene>
    <name evidence="2" type="ORF">HOP53_09965</name>
</gene>
<organism evidence="2 3">
    <name type="scientific">Billgrantia ethanolica</name>
    <dbReference type="NCBI Taxonomy" id="2733486"/>
    <lineage>
        <taxon>Bacteria</taxon>
        <taxon>Pseudomonadati</taxon>
        <taxon>Pseudomonadota</taxon>
        <taxon>Gammaproteobacteria</taxon>
        <taxon>Oceanospirillales</taxon>
        <taxon>Halomonadaceae</taxon>
        <taxon>Billgrantia</taxon>
    </lineage>
</organism>
<dbReference type="EMBL" id="JABFTX010000002">
    <property type="protein sequence ID" value="MCE8003158.1"/>
    <property type="molecule type" value="Genomic_DNA"/>
</dbReference>
<comment type="caution">
    <text evidence="2">The sequence shown here is derived from an EMBL/GenBank/DDBJ whole genome shotgun (WGS) entry which is preliminary data.</text>
</comment>
<feature type="domain" description="ABM" evidence="1">
    <location>
        <begin position="12"/>
        <end position="83"/>
    </location>
</feature>
<dbReference type="InterPro" id="IPR052936">
    <property type="entry name" value="Jasmonate_Hydroxylase-like"/>
</dbReference>